<comment type="caution">
    <text evidence="2">The sequence shown here is derived from an EMBL/GenBank/DDBJ whole genome shotgun (WGS) entry which is preliminary data.</text>
</comment>
<gene>
    <name evidence="2" type="ORF">ENS19_07920</name>
</gene>
<feature type="transmembrane region" description="Helical" evidence="1">
    <location>
        <begin position="12"/>
        <end position="30"/>
    </location>
</feature>
<reference evidence="2" key="1">
    <citation type="journal article" date="2020" name="mSystems">
        <title>Genome- and Community-Level Interaction Insights into Carbon Utilization and Element Cycling Functions of Hydrothermarchaeota in Hydrothermal Sediment.</title>
        <authorList>
            <person name="Zhou Z."/>
            <person name="Liu Y."/>
            <person name="Xu W."/>
            <person name="Pan J."/>
            <person name="Luo Z.H."/>
            <person name="Li M."/>
        </authorList>
    </citation>
    <scope>NUCLEOTIDE SEQUENCE [LARGE SCALE GENOMIC DNA]</scope>
    <source>
        <strain evidence="2">SpSt-468</strain>
    </source>
</reference>
<proteinExistence type="predicted"/>
<name>A0A7C3J4Z2_9CREN</name>
<sequence>MVLMNTKYIIPLTFVVVAIVVLGAGGYLYYQYYGTPRCEACGMIITPEMEANIKLVDVDTNQRIWTCCPGCMLRSVAAHPNVHIEIMDSWYGSAAPKTVIDIRNSTVVSVTPESARLLLGAKIVKGCANNRWAINETSVQLLLQNGYNPSNTLTVFKNTLPNGTPVVTVSAALPGLIQTGIQYVPPSNTFLGSIVIVGVVVLILSVVAWRKLLRPVATKPQVGGQ</sequence>
<evidence type="ECO:0000256" key="1">
    <source>
        <dbReference type="SAM" id="Phobius"/>
    </source>
</evidence>
<accession>A0A7C3J4Z2</accession>
<keyword evidence="1" id="KW-0472">Membrane</keyword>
<keyword evidence="1" id="KW-0812">Transmembrane</keyword>
<feature type="transmembrane region" description="Helical" evidence="1">
    <location>
        <begin position="190"/>
        <end position="209"/>
    </location>
</feature>
<protein>
    <submittedName>
        <fullName evidence="2">Uncharacterized protein</fullName>
    </submittedName>
</protein>
<organism evidence="2">
    <name type="scientific">Candidatus Methanomethylicus mesodigestus</name>
    <dbReference type="NCBI Taxonomy" id="1867258"/>
    <lineage>
        <taxon>Archaea</taxon>
        <taxon>Thermoproteota</taxon>
        <taxon>Methanosuratincolia</taxon>
        <taxon>Candidatus Methanomethylicales</taxon>
        <taxon>Candidatus Methanomethylicaceae</taxon>
        <taxon>Candidatus Methanomethylicus</taxon>
    </lineage>
</organism>
<dbReference type="EMBL" id="DSTX01000013">
    <property type="protein sequence ID" value="HFK21184.1"/>
    <property type="molecule type" value="Genomic_DNA"/>
</dbReference>
<evidence type="ECO:0000313" key="2">
    <source>
        <dbReference type="EMBL" id="HFK21184.1"/>
    </source>
</evidence>
<dbReference type="AlphaFoldDB" id="A0A7C3J4Z2"/>
<keyword evidence="1" id="KW-1133">Transmembrane helix</keyword>